<dbReference type="CDD" id="cd16917">
    <property type="entry name" value="HATPase_UhpB-NarQ-NarX-like"/>
    <property type="match status" value="1"/>
</dbReference>
<evidence type="ECO:0000256" key="2">
    <source>
        <dbReference type="ARBA" id="ARBA00022777"/>
    </source>
</evidence>
<dbReference type="RefSeq" id="WP_345557287.1">
    <property type="nucleotide sequence ID" value="NZ_BAABDQ010000001.1"/>
</dbReference>
<evidence type="ECO:0000256" key="1">
    <source>
        <dbReference type="ARBA" id="ARBA00022679"/>
    </source>
</evidence>
<keyword evidence="2 7" id="KW-0418">Kinase</keyword>
<feature type="domain" description="GAF" evidence="5">
    <location>
        <begin position="219"/>
        <end position="365"/>
    </location>
</feature>
<keyword evidence="1" id="KW-0808">Transferase</keyword>
<dbReference type="EMBL" id="BAABDQ010000001">
    <property type="protein sequence ID" value="GAA3525450.1"/>
    <property type="molecule type" value="Genomic_DNA"/>
</dbReference>
<accession>A0ABP6V1J7</accession>
<dbReference type="Proteomes" id="UP001500630">
    <property type="component" value="Unassembled WGS sequence"/>
</dbReference>
<feature type="domain" description="GAF" evidence="5">
    <location>
        <begin position="51"/>
        <end position="198"/>
    </location>
</feature>
<keyword evidence="3" id="KW-0902">Two-component regulatory system</keyword>
<evidence type="ECO:0000256" key="4">
    <source>
        <dbReference type="SAM" id="MobiDB-lite"/>
    </source>
</evidence>
<dbReference type="SUPFAM" id="SSF55781">
    <property type="entry name" value="GAF domain-like"/>
    <property type="match status" value="2"/>
</dbReference>
<dbReference type="InterPro" id="IPR050482">
    <property type="entry name" value="Sensor_HK_TwoCompSys"/>
</dbReference>
<comment type="caution">
    <text evidence="7">The sequence shown here is derived from an EMBL/GenBank/DDBJ whole genome shotgun (WGS) entry which is preliminary data.</text>
</comment>
<gene>
    <name evidence="7" type="ORF">GCM10022419_000160</name>
</gene>
<evidence type="ECO:0000259" key="5">
    <source>
        <dbReference type="SMART" id="SM00065"/>
    </source>
</evidence>
<dbReference type="SMART" id="SM00065">
    <property type="entry name" value="GAF"/>
    <property type="match status" value="2"/>
</dbReference>
<dbReference type="SUPFAM" id="SSF55874">
    <property type="entry name" value="ATPase domain of HSP90 chaperone/DNA topoisomerase II/histidine kinase"/>
    <property type="match status" value="1"/>
</dbReference>
<feature type="domain" description="Histidine kinase/HSP90-like ATPase" evidence="6">
    <location>
        <begin position="477"/>
        <end position="569"/>
    </location>
</feature>
<dbReference type="InterPro" id="IPR011712">
    <property type="entry name" value="Sig_transdc_His_kin_sub3_dim/P"/>
</dbReference>
<keyword evidence="8" id="KW-1185">Reference proteome</keyword>
<sequence length="569" mass="60845">MSPDEPRPLIPNMRLDELLAELRVRLETVLATRDRVHALLEAVVLVGSDLDLETVLHRIVETATTLVDAGYGALGMVGRESELIQFIPVGLSEEEIAAIEHWPHGLGLLGLLIKQPQPLRLARISDHPESYGFPPGHPPMGSFLGVPLRVRDQVFGNLYLTEKRGGAEFDAEDEAVVIALATAAGVAIDNARLYEESRRRETWLQASSEITTSLLSGQGVQQVLTQVARRARQMADADITAILLPADDGDGLQVIIADGQGADRLVGAAATMTGSLAGSVYSSGQPLMVTDLAAGDFHRMMAEHLTVGPEAAVPLGAAGSLRGVLSLAKHSGRTPFSHAELHMLHAFAGQAAIAMELAEAREDAERLILLEDRDRIAKDLHDVVIQRLFAVAMTLMSAVRMVQQPEASSRVQHAIDELDQTIRQIRSTIFGLQTSHAGGDPGLRARIVDLVQGARGHLGFMPGLVMAGQLDTLVSPPVAEHLLAVLQEALSNLLRHAKASTAEVAVELTGGRVTLSVADNGVGLPRDGRRSGLRNLQERAEQLGGSFVADSPSEPSEGGTRLRWSVPLG</sequence>
<dbReference type="PANTHER" id="PTHR24421">
    <property type="entry name" value="NITRATE/NITRITE SENSOR PROTEIN NARX-RELATED"/>
    <property type="match status" value="1"/>
</dbReference>
<evidence type="ECO:0000256" key="3">
    <source>
        <dbReference type="ARBA" id="ARBA00023012"/>
    </source>
</evidence>
<dbReference type="Pfam" id="PF02518">
    <property type="entry name" value="HATPase_c"/>
    <property type="match status" value="1"/>
</dbReference>
<reference evidence="8" key="1">
    <citation type="journal article" date="2019" name="Int. J. Syst. Evol. Microbiol.">
        <title>The Global Catalogue of Microorganisms (GCM) 10K type strain sequencing project: providing services to taxonomists for standard genome sequencing and annotation.</title>
        <authorList>
            <consortium name="The Broad Institute Genomics Platform"/>
            <consortium name="The Broad Institute Genome Sequencing Center for Infectious Disease"/>
            <person name="Wu L."/>
            <person name="Ma J."/>
        </authorList>
    </citation>
    <scope>NUCLEOTIDE SEQUENCE [LARGE SCALE GENOMIC DNA]</scope>
    <source>
        <strain evidence="8">JCM 17326</strain>
    </source>
</reference>
<name>A0ABP6V1J7_9ACTN</name>
<proteinExistence type="predicted"/>
<dbReference type="InterPro" id="IPR029016">
    <property type="entry name" value="GAF-like_dom_sf"/>
</dbReference>
<evidence type="ECO:0000259" key="6">
    <source>
        <dbReference type="SMART" id="SM00387"/>
    </source>
</evidence>
<dbReference type="InterPro" id="IPR003594">
    <property type="entry name" value="HATPase_dom"/>
</dbReference>
<dbReference type="Pfam" id="PF07730">
    <property type="entry name" value="HisKA_3"/>
    <property type="match status" value="1"/>
</dbReference>
<dbReference type="GO" id="GO:0016301">
    <property type="term" value="F:kinase activity"/>
    <property type="evidence" value="ECO:0007669"/>
    <property type="project" value="UniProtKB-KW"/>
</dbReference>
<dbReference type="Gene3D" id="3.30.450.40">
    <property type="match status" value="2"/>
</dbReference>
<dbReference type="Pfam" id="PF13185">
    <property type="entry name" value="GAF_2"/>
    <property type="match status" value="2"/>
</dbReference>
<evidence type="ECO:0000313" key="8">
    <source>
        <dbReference type="Proteomes" id="UP001500630"/>
    </source>
</evidence>
<dbReference type="InterPro" id="IPR003018">
    <property type="entry name" value="GAF"/>
</dbReference>
<evidence type="ECO:0000313" key="7">
    <source>
        <dbReference type="EMBL" id="GAA3525450.1"/>
    </source>
</evidence>
<dbReference type="Gene3D" id="1.20.5.1930">
    <property type="match status" value="1"/>
</dbReference>
<dbReference type="InterPro" id="IPR036890">
    <property type="entry name" value="HATPase_C_sf"/>
</dbReference>
<feature type="region of interest" description="Disordered" evidence="4">
    <location>
        <begin position="546"/>
        <end position="569"/>
    </location>
</feature>
<dbReference type="SMART" id="SM00387">
    <property type="entry name" value="HATPase_c"/>
    <property type="match status" value="1"/>
</dbReference>
<organism evidence="7 8">
    <name type="scientific">Nonomuraea rosea</name>
    <dbReference type="NCBI Taxonomy" id="638574"/>
    <lineage>
        <taxon>Bacteria</taxon>
        <taxon>Bacillati</taxon>
        <taxon>Actinomycetota</taxon>
        <taxon>Actinomycetes</taxon>
        <taxon>Streptosporangiales</taxon>
        <taxon>Streptosporangiaceae</taxon>
        <taxon>Nonomuraea</taxon>
    </lineage>
</organism>
<protein>
    <submittedName>
        <fullName evidence="7">Two-component system sensor histidine kinase</fullName>
    </submittedName>
</protein>
<dbReference type="PANTHER" id="PTHR24421:SF56">
    <property type="entry name" value="OXYGEN SENSOR HISTIDINE KINASE RESPONSE REGULATOR DOST"/>
    <property type="match status" value="1"/>
</dbReference>
<dbReference type="Gene3D" id="3.30.565.10">
    <property type="entry name" value="Histidine kinase-like ATPase, C-terminal domain"/>
    <property type="match status" value="1"/>
</dbReference>